<dbReference type="Pfam" id="PF00271">
    <property type="entry name" value="Helicase_C"/>
    <property type="match status" value="1"/>
</dbReference>
<comment type="catalytic activity">
    <reaction evidence="4">
        <text>Couples ATP hydrolysis with the unwinding of duplex DNA by translocating in the 3'-5' direction.</text>
        <dbReference type="EC" id="5.6.2.4"/>
    </reaction>
</comment>
<dbReference type="PANTHER" id="PTHR13710:SF152">
    <property type="entry name" value="ATP-DEPENDENT DNA HELICASE Q5"/>
    <property type="match status" value="1"/>
</dbReference>
<organism evidence="8 9">
    <name type="scientific">Microctonus aethiopoides</name>
    <dbReference type="NCBI Taxonomy" id="144406"/>
    <lineage>
        <taxon>Eukaryota</taxon>
        <taxon>Metazoa</taxon>
        <taxon>Ecdysozoa</taxon>
        <taxon>Arthropoda</taxon>
        <taxon>Hexapoda</taxon>
        <taxon>Insecta</taxon>
        <taxon>Pterygota</taxon>
        <taxon>Neoptera</taxon>
        <taxon>Endopterygota</taxon>
        <taxon>Hymenoptera</taxon>
        <taxon>Apocrita</taxon>
        <taxon>Ichneumonoidea</taxon>
        <taxon>Braconidae</taxon>
        <taxon>Euphorinae</taxon>
        <taxon>Microctonus</taxon>
    </lineage>
</organism>
<evidence type="ECO:0000313" key="9">
    <source>
        <dbReference type="Proteomes" id="UP001168990"/>
    </source>
</evidence>
<dbReference type="GO" id="GO:0009378">
    <property type="term" value="F:four-way junction helicase activity"/>
    <property type="evidence" value="ECO:0007669"/>
    <property type="project" value="TreeGrafter"/>
</dbReference>
<dbReference type="PROSITE" id="PS51192">
    <property type="entry name" value="HELICASE_ATP_BIND_1"/>
    <property type="match status" value="1"/>
</dbReference>
<dbReference type="AlphaFoldDB" id="A0AA39FQV9"/>
<keyword evidence="2" id="KW-0547">Nucleotide-binding</keyword>
<dbReference type="SUPFAM" id="SSF52540">
    <property type="entry name" value="P-loop containing nucleoside triphosphate hydrolases"/>
    <property type="match status" value="2"/>
</dbReference>
<evidence type="ECO:0000256" key="4">
    <source>
        <dbReference type="ARBA" id="ARBA00034617"/>
    </source>
</evidence>
<dbReference type="InterPro" id="IPR032284">
    <property type="entry name" value="RecQ_Zn-bd"/>
</dbReference>
<evidence type="ECO:0000259" key="7">
    <source>
        <dbReference type="PROSITE" id="PS51194"/>
    </source>
</evidence>
<proteinExistence type="inferred from homology"/>
<gene>
    <name evidence="8" type="ORF">PV328_007081</name>
</gene>
<dbReference type="GO" id="GO:0003676">
    <property type="term" value="F:nucleic acid binding"/>
    <property type="evidence" value="ECO:0007669"/>
    <property type="project" value="InterPro"/>
</dbReference>
<dbReference type="PANTHER" id="PTHR13710">
    <property type="entry name" value="DNA HELICASE RECQ FAMILY MEMBER"/>
    <property type="match status" value="1"/>
</dbReference>
<dbReference type="PROSITE" id="PS51194">
    <property type="entry name" value="HELICASE_CTER"/>
    <property type="match status" value="1"/>
</dbReference>
<reference evidence="8" key="1">
    <citation type="journal article" date="2023" name="bioRxiv">
        <title>Scaffold-level genome assemblies of two parasitoid biocontrol wasps reveal the parthenogenesis mechanism and an associated novel virus.</title>
        <authorList>
            <person name="Inwood S."/>
            <person name="Skelly J."/>
            <person name="Guhlin J."/>
            <person name="Harrop T."/>
            <person name="Goldson S."/>
            <person name="Dearden P."/>
        </authorList>
    </citation>
    <scope>NUCLEOTIDE SEQUENCE</scope>
    <source>
        <strain evidence="8">Irish</strain>
        <tissue evidence="8">Whole body</tissue>
    </source>
</reference>
<dbReference type="InterPro" id="IPR011545">
    <property type="entry name" value="DEAD/DEAH_box_helicase_dom"/>
</dbReference>
<dbReference type="GO" id="GO:0005694">
    <property type="term" value="C:chromosome"/>
    <property type="evidence" value="ECO:0007669"/>
    <property type="project" value="TreeGrafter"/>
</dbReference>
<evidence type="ECO:0000259" key="6">
    <source>
        <dbReference type="PROSITE" id="PS51192"/>
    </source>
</evidence>
<dbReference type="GO" id="GO:0000724">
    <property type="term" value="P:double-strand break repair via homologous recombination"/>
    <property type="evidence" value="ECO:0007669"/>
    <property type="project" value="TreeGrafter"/>
</dbReference>
<feature type="domain" description="Helicase ATP-binding" evidence="6">
    <location>
        <begin position="28"/>
        <end position="203"/>
    </location>
</feature>
<dbReference type="InterPro" id="IPR027417">
    <property type="entry name" value="P-loop_NTPase"/>
</dbReference>
<dbReference type="Pfam" id="PF16124">
    <property type="entry name" value="RecQ_Zn_bind"/>
    <property type="match status" value="1"/>
</dbReference>
<accession>A0AA39FQV9</accession>
<evidence type="ECO:0000256" key="1">
    <source>
        <dbReference type="ARBA" id="ARBA00005446"/>
    </source>
</evidence>
<evidence type="ECO:0000256" key="3">
    <source>
        <dbReference type="ARBA" id="ARBA00022840"/>
    </source>
</evidence>
<dbReference type="GO" id="GO:0005737">
    <property type="term" value="C:cytoplasm"/>
    <property type="evidence" value="ECO:0007669"/>
    <property type="project" value="TreeGrafter"/>
</dbReference>
<dbReference type="GO" id="GO:0005524">
    <property type="term" value="F:ATP binding"/>
    <property type="evidence" value="ECO:0007669"/>
    <property type="project" value="UniProtKB-KW"/>
</dbReference>
<evidence type="ECO:0000256" key="5">
    <source>
        <dbReference type="ARBA" id="ARBA00034808"/>
    </source>
</evidence>
<evidence type="ECO:0000313" key="8">
    <source>
        <dbReference type="EMBL" id="KAK0173946.1"/>
    </source>
</evidence>
<dbReference type="GO" id="GO:0005634">
    <property type="term" value="C:nucleus"/>
    <property type="evidence" value="ECO:0007669"/>
    <property type="project" value="TreeGrafter"/>
</dbReference>
<dbReference type="EMBL" id="JAQQBS010000002">
    <property type="protein sequence ID" value="KAK0173946.1"/>
    <property type="molecule type" value="Genomic_DNA"/>
</dbReference>
<dbReference type="GO" id="GO:0043138">
    <property type="term" value="F:3'-5' DNA helicase activity"/>
    <property type="evidence" value="ECO:0007669"/>
    <property type="project" value="UniProtKB-EC"/>
</dbReference>
<dbReference type="Proteomes" id="UP001168990">
    <property type="component" value="Unassembled WGS sequence"/>
</dbReference>
<keyword evidence="9" id="KW-1185">Reference proteome</keyword>
<evidence type="ECO:0000256" key="2">
    <source>
        <dbReference type="ARBA" id="ARBA00022741"/>
    </source>
</evidence>
<dbReference type="InterPro" id="IPR014001">
    <property type="entry name" value="Helicase_ATP-bd"/>
</dbReference>
<protein>
    <recommendedName>
        <fullName evidence="5">DNA 3'-5' helicase</fullName>
        <ecNumber evidence="5">5.6.2.4</ecNumber>
    </recommendedName>
</protein>
<comment type="similarity">
    <text evidence="1">Belongs to the helicase family. RecQ subfamily.</text>
</comment>
<reference evidence="8" key="2">
    <citation type="submission" date="2023-03" db="EMBL/GenBank/DDBJ databases">
        <authorList>
            <person name="Inwood S.N."/>
            <person name="Skelly J.G."/>
            <person name="Guhlin J."/>
            <person name="Harrop T.W.R."/>
            <person name="Goldson S.G."/>
            <person name="Dearden P.K."/>
        </authorList>
    </citation>
    <scope>NUCLEOTIDE SEQUENCE</scope>
    <source>
        <strain evidence="8">Irish</strain>
        <tissue evidence="8">Whole body</tissue>
    </source>
</reference>
<feature type="domain" description="Helicase C-terminal" evidence="7">
    <location>
        <begin position="228"/>
        <end position="380"/>
    </location>
</feature>
<dbReference type="InterPro" id="IPR001650">
    <property type="entry name" value="Helicase_C-like"/>
</dbReference>
<comment type="caution">
    <text evidence="8">The sequence shown here is derived from an EMBL/GenBank/DDBJ whole genome shotgun (WGS) entry which is preliminary data.</text>
</comment>
<dbReference type="Gene3D" id="3.40.50.300">
    <property type="entry name" value="P-loop containing nucleotide triphosphate hydrolases"/>
    <property type="match status" value="2"/>
</dbReference>
<dbReference type="SMART" id="SM00487">
    <property type="entry name" value="DEXDc"/>
    <property type="match status" value="1"/>
</dbReference>
<name>A0AA39FQV9_9HYME</name>
<dbReference type="EC" id="5.6.2.4" evidence="5"/>
<dbReference type="Pfam" id="PF00270">
    <property type="entry name" value="DEAD"/>
    <property type="match status" value="1"/>
</dbReference>
<keyword evidence="3" id="KW-0067">ATP-binding</keyword>
<sequence length="574" mass="66022">MDERIKNVMKCVFGFTTFISQQQRDGVLAVLKGDGDVFINLPPAGGKSLCYQLPAILSPEKTTIVFVRNNNVAQEHVNVFIGKNVNVSHIDSSLRPKKKLERIEQLKSGKSAASLIYIPISLCNKSWIKDLITLLGNNNLISTFVIDEAIYFSSNSLYFNKSSLHIISLRKMFPNVPLVVLTACASRQIKHDIFDALSMKNPCEILGKKWILPNTHLRVKFKDIIPNPFEDLVETIEKYKKTDNKFSGIIFCRTKEETIIVARELSQLNISTIPYNANMKNLDRKKHKSMWKVGKVAMIATTRDSAIGLDKPNISCIIHWSVPSSITEYYYEIGKAKRTYGKAMCCLYFSLDDWMYIKKLTMGMSSYAYDNSEKMIQFCLSEGCRHAMYLRYFDSAAYSCRIYCDWCDKRDDVEQSLQAFNHFQTQHRLLSIRSRKTTTVNSQLGIYNLQNTDNIIKKLRPQLRFYWYKNVTNALMKNYKMASCSNKKGMSIQNLCRLARNLEFSQLLSSYSRATYIFAMSNMIDAINKQTVMQDLSYYILNYDCVTDEAMKCITNEKIEDLLSIPATKTKNKI</sequence>